<dbReference type="InterPro" id="IPR040496">
    <property type="entry name" value="MID_pPIWI_RE"/>
</dbReference>
<reference evidence="4 5" key="1">
    <citation type="submission" date="2017-10" db="EMBL/GenBank/DDBJ databases">
        <title>Sequencing the genomes of 1000 actinobacteria strains.</title>
        <authorList>
            <person name="Klenk H.-P."/>
        </authorList>
    </citation>
    <scope>NUCLEOTIDE SEQUENCE [LARGE SCALE GENOMIC DNA]</scope>
    <source>
        <strain evidence="4 5">DSM 46092</strain>
    </source>
</reference>
<feature type="domain" description="pPIWI-RE RNaseH" evidence="1">
    <location>
        <begin position="625"/>
        <end position="887"/>
    </location>
</feature>
<protein>
    <submittedName>
        <fullName evidence="4">Uncharacterized protein DUF3893</fullName>
    </submittedName>
</protein>
<sequence>MPAKPKYEDLKLAAFQLRTDVPWERRLYLLRFPEPWKKPLTTLAKARRNGEEIRSVPITLLNDVIAALVPDVITVATRATIGENAPWIYSDVEVNTESLFAIIATWIRATAADPAKAEAILGRLHQSDLVWTPLDVDFTTLTSDSADEVQSDELYRLLPHVIAAELSAPGLQHVHLMPKNPDADPADAEPADVEQVISQFHRTPAEQGACVMNWPPHRMPHRPLSYMINITAQSRAFNSQPLVHISVGTRRWAHKEAKLSFNQGHSVYMLPSLPWLPGLNQSRSFLVASIESWKKDAPNTDQGFEYSARWSGGKIGKILRELGLSEKLPDPEVLKSKPTTYLAAPNAAALVFRNGMYSFDHPVAPGTSLADKVPIVEWVTNTLADRLVPVENLRKGSQVFLDAKKLKESKFAASEAAQLRKAIADTIGETLGVDIFYDTTHTKNYARATLSRLLGIEVPEDTDRLTGKPETIVTDELTILTTVRPVGAWGGGLAGDDTTITNKDRFQAAVNSRIDKIGDELGNAEVPTISLVEIKGKKSYAGKQRTSDPKFAIKVGLSRTGRLSQCVTEAPEPVPAEGDQGATASDSSLEKMRFSWYDLLRQLGVRTTDLPVQPEGTSVREAPAYLAFWLVRQNQRSRWEGITRQVPVAVLIDPTGRHVQACAPNVRWTPLHRAQHEISRHHMLTDQKRTPEEITRFFEQVLRSVARQYPSLLLLTSAQNLRWGWPHLNNPDMAIDTIKFGQQPQDISRYPGLRHVRLRTTERHEVPDTWAANTKEEGHSAGYWIAEDRIYFSTGEKPRTASSAVKSASKVVPRWRKGELVNPSTKSMVWNARALEFTVAAIQPGDVPEDWAALTHDLRWATPHYDYSIALPWPLAVAKQIAQYIMPLDLLDDVDEIEADSSSPVDDGN</sequence>
<dbReference type="Pfam" id="PF13032">
    <property type="entry name" value="RNaseH_pPIWI_RE"/>
    <property type="match status" value="1"/>
</dbReference>
<dbReference type="InterPro" id="IPR025085">
    <property type="entry name" value="pPIWI_RE_X"/>
</dbReference>
<accession>A0A2A9FE17</accession>
<dbReference type="InterPro" id="IPR024996">
    <property type="entry name" value="RNaseH_pPIWI_RE"/>
</dbReference>
<name>A0A2A9FE17_9PSEU</name>
<evidence type="ECO:0000259" key="3">
    <source>
        <dbReference type="Pfam" id="PF18157"/>
    </source>
</evidence>
<dbReference type="Pfam" id="PF18157">
    <property type="entry name" value="MID_pPIWI_RE"/>
    <property type="match status" value="1"/>
</dbReference>
<evidence type="ECO:0000259" key="1">
    <source>
        <dbReference type="Pfam" id="PF13032"/>
    </source>
</evidence>
<keyword evidence="5" id="KW-1185">Reference proteome</keyword>
<evidence type="ECO:0000313" key="5">
    <source>
        <dbReference type="Proteomes" id="UP000243542"/>
    </source>
</evidence>
<dbReference type="Pfam" id="PF13111">
    <property type="entry name" value="pPIWI_RE_X"/>
    <property type="match status" value="1"/>
</dbReference>
<comment type="caution">
    <text evidence="4">The sequence shown here is derived from an EMBL/GenBank/DDBJ whole genome shotgun (WGS) entry which is preliminary data.</text>
</comment>
<dbReference type="EMBL" id="PDJK01000002">
    <property type="protein sequence ID" value="PFG49183.1"/>
    <property type="molecule type" value="Genomic_DNA"/>
</dbReference>
<feature type="domain" description="pPIWI-RE module N-terminal" evidence="2">
    <location>
        <begin position="14"/>
        <end position="424"/>
    </location>
</feature>
<evidence type="ECO:0000313" key="4">
    <source>
        <dbReference type="EMBL" id="PFG49183.1"/>
    </source>
</evidence>
<dbReference type="AlphaFoldDB" id="A0A2A9FE17"/>
<evidence type="ECO:0000259" key="2">
    <source>
        <dbReference type="Pfam" id="PF13111"/>
    </source>
</evidence>
<feature type="domain" description="Prokaryotic pPIWI-RE MID" evidence="3">
    <location>
        <begin position="460"/>
        <end position="609"/>
    </location>
</feature>
<dbReference type="RefSeq" id="WP_098513130.1">
    <property type="nucleotide sequence ID" value="NZ_JBIAKZ010000001.1"/>
</dbReference>
<dbReference type="Proteomes" id="UP000243542">
    <property type="component" value="Unassembled WGS sequence"/>
</dbReference>
<proteinExistence type="predicted"/>
<gene>
    <name evidence="4" type="ORF">ATK36_4321</name>
</gene>
<organism evidence="4 5">
    <name type="scientific">Amycolatopsis sulphurea</name>
    <dbReference type="NCBI Taxonomy" id="76022"/>
    <lineage>
        <taxon>Bacteria</taxon>
        <taxon>Bacillati</taxon>
        <taxon>Actinomycetota</taxon>
        <taxon>Actinomycetes</taxon>
        <taxon>Pseudonocardiales</taxon>
        <taxon>Pseudonocardiaceae</taxon>
        <taxon>Amycolatopsis</taxon>
    </lineage>
</organism>